<evidence type="ECO:0000313" key="3">
    <source>
        <dbReference type="EMBL" id="KKL50377.1"/>
    </source>
</evidence>
<gene>
    <name evidence="3" type="ORF">LCGC14_2306110</name>
</gene>
<dbReference type="EMBL" id="LAZR01032622">
    <property type="protein sequence ID" value="KKL50377.1"/>
    <property type="molecule type" value="Genomic_DNA"/>
</dbReference>
<feature type="transmembrane region" description="Helical" evidence="1">
    <location>
        <begin position="116"/>
        <end position="136"/>
    </location>
</feature>
<protein>
    <recommendedName>
        <fullName evidence="2">Potassium channel domain-containing protein</fullName>
    </recommendedName>
</protein>
<feature type="transmembrane region" description="Helical" evidence="1">
    <location>
        <begin position="56"/>
        <end position="77"/>
    </location>
</feature>
<feature type="transmembrane region" description="Helical" evidence="1">
    <location>
        <begin position="9"/>
        <end position="28"/>
    </location>
</feature>
<dbReference type="SUPFAM" id="SSF81324">
    <property type="entry name" value="Voltage-gated potassium channels"/>
    <property type="match status" value="1"/>
</dbReference>
<keyword evidence="1" id="KW-0472">Membrane</keyword>
<feature type="domain" description="Potassium channel" evidence="2">
    <location>
        <begin position="160"/>
        <end position="208"/>
    </location>
</feature>
<feature type="transmembrane region" description="Helical" evidence="1">
    <location>
        <begin position="189"/>
        <end position="209"/>
    </location>
</feature>
<comment type="caution">
    <text evidence="3">The sequence shown here is derived from an EMBL/GenBank/DDBJ whole genome shotgun (WGS) entry which is preliminary data.</text>
</comment>
<dbReference type="Pfam" id="PF07885">
    <property type="entry name" value="Ion_trans_2"/>
    <property type="match status" value="1"/>
</dbReference>
<dbReference type="InterPro" id="IPR013099">
    <property type="entry name" value="K_chnl_dom"/>
</dbReference>
<name>A0A0F9FH02_9ZZZZ</name>
<feature type="transmembrane region" description="Helical" evidence="1">
    <location>
        <begin position="34"/>
        <end position="51"/>
    </location>
</feature>
<dbReference type="AlphaFoldDB" id="A0A0F9FH02"/>
<reference evidence="3" key="1">
    <citation type="journal article" date="2015" name="Nature">
        <title>Complex archaea that bridge the gap between prokaryotes and eukaryotes.</title>
        <authorList>
            <person name="Spang A."/>
            <person name="Saw J.H."/>
            <person name="Jorgensen S.L."/>
            <person name="Zaremba-Niedzwiedzka K."/>
            <person name="Martijn J."/>
            <person name="Lind A.E."/>
            <person name="van Eijk R."/>
            <person name="Schleper C."/>
            <person name="Guy L."/>
            <person name="Ettema T.J."/>
        </authorList>
    </citation>
    <scope>NUCLEOTIDE SEQUENCE</scope>
</reference>
<feature type="non-terminal residue" evidence="3">
    <location>
        <position position="213"/>
    </location>
</feature>
<keyword evidence="1" id="KW-1133">Transmembrane helix</keyword>
<feature type="transmembrane region" description="Helical" evidence="1">
    <location>
        <begin position="89"/>
        <end position="109"/>
    </location>
</feature>
<accession>A0A0F9FH02</accession>
<sequence length="213" mass="23959">MGEQQFPRYSFLGLFLALVALILLPPFFGDGAELIQKLVWLVVLLAMLWLVTHDRWLMLIGGVFSLPILVISGHSLVNEATVWTLGYGIFGIIFMLFILTHLLHFVVVTRRVSSDLIFASLCVYLLIGVIWAYIYLTMELVTPEAFSIDIDVQQGYSALLRELLYYSYVTLTTLGYGDITPVTPIARSWAAMEAIVGQLYLTVIVARLMGLYI</sequence>
<proteinExistence type="predicted"/>
<evidence type="ECO:0000259" key="2">
    <source>
        <dbReference type="Pfam" id="PF07885"/>
    </source>
</evidence>
<evidence type="ECO:0000256" key="1">
    <source>
        <dbReference type="SAM" id="Phobius"/>
    </source>
</evidence>
<organism evidence="3">
    <name type="scientific">marine sediment metagenome</name>
    <dbReference type="NCBI Taxonomy" id="412755"/>
    <lineage>
        <taxon>unclassified sequences</taxon>
        <taxon>metagenomes</taxon>
        <taxon>ecological metagenomes</taxon>
    </lineage>
</organism>
<dbReference type="Gene3D" id="1.10.287.70">
    <property type="match status" value="1"/>
</dbReference>
<keyword evidence="1" id="KW-0812">Transmembrane</keyword>